<feature type="signal peptide" evidence="1">
    <location>
        <begin position="1"/>
        <end position="23"/>
    </location>
</feature>
<dbReference type="AlphaFoldDB" id="A0A072PJ64"/>
<dbReference type="HOGENOM" id="CLU_1758812_0_0_1"/>
<gene>
    <name evidence="2" type="ORF">A1O9_04177</name>
</gene>
<evidence type="ECO:0000313" key="3">
    <source>
        <dbReference type="Proteomes" id="UP000027920"/>
    </source>
</evidence>
<organism evidence="2 3">
    <name type="scientific">Exophiala aquamarina CBS 119918</name>
    <dbReference type="NCBI Taxonomy" id="1182545"/>
    <lineage>
        <taxon>Eukaryota</taxon>
        <taxon>Fungi</taxon>
        <taxon>Dikarya</taxon>
        <taxon>Ascomycota</taxon>
        <taxon>Pezizomycotina</taxon>
        <taxon>Eurotiomycetes</taxon>
        <taxon>Chaetothyriomycetidae</taxon>
        <taxon>Chaetothyriales</taxon>
        <taxon>Herpotrichiellaceae</taxon>
        <taxon>Exophiala</taxon>
    </lineage>
</organism>
<dbReference type="Proteomes" id="UP000027920">
    <property type="component" value="Unassembled WGS sequence"/>
</dbReference>
<protein>
    <recommendedName>
        <fullName evidence="4">FAS1 domain-containing protein</fullName>
    </recommendedName>
</protein>
<name>A0A072PJ64_9EURO</name>
<dbReference type="GeneID" id="25279110"/>
<dbReference type="OrthoDB" id="3481168at2759"/>
<evidence type="ECO:0000313" key="2">
    <source>
        <dbReference type="EMBL" id="KEF59333.1"/>
    </source>
</evidence>
<reference evidence="2 3" key="1">
    <citation type="submission" date="2013-03" db="EMBL/GenBank/DDBJ databases">
        <title>The Genome Sequence of Exophiala aquamarina CBS 119918.</title>
        <authorList>
            <consortium name="The Broad Institute Genomics Platform"/>
            <person name="Cuomo C."/>
            <person name="de Hoog S."/>
            <person name="Gorbushina A."/>
            <person name="Walker B."/>
            <person name="Young S.K."/>
            <person name="Zeng Q."/>
            <person name="Gargeya S."/>
            <person name="Fitzgerald M."/>
            <person name="Haas B."/>
            <person name="Abouelleil A."/>
            <person name="Allen A.W."/>
            <person name="Alvarado L."/>
            <person name="Arachchi H.M."/>
            <person name="Berlin A.M."/>
            <person name="Chapman S.B."/>
            <person name="Gainer-Dewar J."/>
            <person name="Goldberg J."/>
            <person name="Griggs A."/>
            <person name="Gujja S."/>
            <person name="Hansen M."/>
            <person name="Howarth C."/>
            <person name="Imamovic A."/>
            <person name="Ireland A."/>
            <person name="Larimer J."/>
            <person name="McCowan C."/>
            <person name="Murphy C."/>
            <person name="Pearson M."/>
            <person name="Poon T.W."/>
            <person name="Priest M."/>
            <person name="Roberts A."/>
            <person name="Saif S."/>
            <person name="Shea T."/>
            <person name="Sisk P."/>
            <person name="Sykes S."/>
            <person name="Wortman J."/>
            <person name="Nusbaum C."/>
            <person name="Birren B."/>
        </authorList>
    </citation>
    <scope>NUCLEOTIDE SEQUENCE [LARGE SCALE GENOMIC DNA]</scope>
    <source>
        <strain evidence="2 3">CBS 119918</strain>
    </source>
</reference>
<evidence type="ECO:0008006" key="4">
    <source>
        <dbReference type="Google" id="ProtNLM"/>
    </source>
</evidence>
<accession>A0A072PJ64</accession>
<keyword evidence="3" id="KW-1185">Reference proteome</keyword>
<comment type="caution">
    <text evidence="2">The sequence shown here is derived from an EMBL/GenBank/DDBJ whole genome shotgun (WGS) entry which is preliminary data.</text>
</comment>
<dbReference type="RefSeq" id="XP_013261923.1">
    <property type="nucleotide sequence ID" value="XM_013406469.1"/>
</dbReference>
<proteinExistence type="predicted"/>
<dbReference type="EMBL" id="AMGV01000003">
    <property type="protein sequence ID" value="KEF59333.1"/>
    <property type="molecule type" value="Genomic_DNA"/>
</dbReference>
<sequence>MPTRNILLKVTISVLSLANTAFADPMASAAEAEGSIIDQTLTALGCEQALRNLKDATLEDFHVESIVINPAFPENLFDGIPDDQSFISKAAPHEVTGISHARLTEFNSNMVNSGIPNTTVDDLKADTPVMGLPQVHWLIVDDSFLGAK</sequence>
<feature type="chain" id="PRO_5001681691" description="FAS1 domain-containing protein" evidence="1">
    <location>
        <begin position="24"/>
        <end position="148"/>
    </location>
</feature>
<evidence type="ECO:0000256" key="1">
    <source>
        <dbReference type="SAM" id="SignalP"/>
    </source>
</evidence>
<keyword evidence="1" id="KW-0732">Signal</keyword>
<dbReference type="VEuPathDB" id="FungiDB:A1O9_04177"/>